<evidence type="ECO:0000313" key="1">
    <source>
        <dbReference type="EMBL" id="MDW8803035.1"/>
    </source>
</evidence>
<protein>
    <submittedName>
        <fullName evidence="1">Type I-B CRISPR-associated protein Cas8b/Csh1</fullName>
    </submittedName>
</protein>
<accession>A0ABU4JXY1</accession>
<dbReference type="EMBL" id="JARUJP010000037">
    <property type="protein sequence ID" value="MDW8803035.1"/>
    <property type="molecule type" value="Genomic_DNA"/>
</dbReference>
<reference evidence="1 2" key="1">
    <citation type="submission" date="2023-04" db="EMBL/GenBank/DDBJ databases">
        <title>Clostridium tannerae sp. nov., isolated from the fecal material of an alpaca.</title>
        <authorList>
            <person name="Miller S."/>
            <person name="Hendry M."/>
            <person name="King J."/>
            <person name="Sankaranarayanan K."/>
            <person name="Lawson P.A."/>
        </authorList>
    </citation>
    <scope>NUCLEOTIDE SEQUENCE [LARGE SCALE GENOMIC DNA]</scope>
    <source>
        <strain evidence="1 2">A1-XYC3</strain>
    </source>
</reference>
<gene>
    <name evidence="1" type="ORF">P8V03_18010</name>
</gene>
<organism evidence="1 2">
    <name type="scientific">Clostridium tanneri</name>
    <dbReference type="NCBI Taxonomy" id="3037988"/>
    <lineage>
        <taxon>Bacteria</taxon>
        <taxon>Bacillati</taxon>
        <taxon>Bacillota</taxon>
        <taxon>Clostridia</taxon>
        <taxon>Eubacteriales</taxon>
        <taxon>Clostridiaceae</taxon>
        <taxon>Clostridium</taxon>
    </lineage>
</organism>
<comment type="caution">
    <text evidence="1">The sequence shown here is derived from an EMBL/GenBank/DDBJ whole genome shotgun (WGS) entry which is preliminary data.</text>
</comment>
<evidence type="ECO:0000313" key="2">
    <source>
        <dbReference type="Proteomes" id="UP001281656"/>
    </source>
</evidence>
<proteinExistence type="predicted"/>
<dbReference type="RefSeq" id="WP_318799231.1">
    <property type="nucleotide sequence ID" value="NZ_JARUJP010000037.1"/>
</dbReference>
<keyword evidence="2" id="KW-1185">Reference proteome</keyword>
<sequence length="579" mass="68706">MLNQALEIFKKEYDEKGDSLILDSYIPADGTYVIVKPKGGSFEVDEIIDIKLNKEIKDIDRTNKYIPFICFADYNSNILTNNKPIDNKMISSNNYLSFFIKKDNIANKKLSNEIIDRYYDSLEDLHKKYSEKTAEIYRTVEKEIGLIDKEKLNKIRAWIKENIFNFIYSKSEKNYLKVFFLYSYEEYEKEVKRYLIPKVYAKNDYNNVINDTIYGLPNDNMGLNSKKPYLGNNTRKETAPYLISQKEVLLQKKFFDYLLNQSLVGRNNIYMFDDKILSLEKEVLPNKEFKGMYFRIKKHQDKIKTEAEILDFDIISNYRPELIKTFEYKNILEIDYDKLNGVYDTYKTLESMQKIINEILFSKKLVSNYFTATKEIHINDEVLKNNLFTARTALFNWFYKGVDKNIWQLLNKVSLSLVKGSIKNGDMTKVADQFNLRISLMDHFGEEEKMADIIFNIKENLRKKINNKDDKVFVSIEGDREYYFAVGQLVSFFISKSKAKKKPLSYINQFINVNKDKVIKYKLELLFKRYNYNIEGFRFNNIYKMILGYQPDEKVDEDMIIAGYLHSNLLYEKDEEVKK</sequence>
<dbReference type="Proteomes" id="UP001281656">
    <property type="component" value="Unassembled WGS sequence"/>
</dbReference>
<name>A0ABU4JXY1_9CLOT</name>